<reference evidence="1" key="1">
    <citation type="submission" date="2023-07" db="EMBL/GenBank/DDBJ databases">
        <title>Sorghum-associated microbial communities from plants grown in Nebraska, USA.</title>
        <authorList>
            <person name="Schachtman D."/>
        </authorList>
    </citation>
    <scope>NUCLEOTIDE SEQUENCE</scope>
    <source>
        <strain evidence="1">BE80</strain>
    </source>
</reference>
<dbReference type="AlphaFoldDB" id="A0AAP5H428"/>
<dbReference type="EMBL" id="JAVDTR010000014">
    <property type="protein sequence ID" value="MDR6725963.1"/>
    <property type="molecule type" value="Genomic_DNA"/>
</dbReference>
<comment type="caution">
    <text evidence="1">The sequence shown here is derived from an EMBL/GenBank/DDBJ whole genome shotgun (WGS) entry which is preliminary data.</text>
</comment>
<evidence type="ECO:0000313" key="1">
    <source>
        <dbReference type="EMBL" id="MDR6725963.1"/>
    </source>
</evidence>
<dbReference type="Proteomes" id="UP001254832">
    <property type="component" value="Unassembled WGS sequence"/>
</dbReference>
<gene>
    <name evidence="1" type="ORF">J2W91_004468</name>
</gene>
<proteinExistence type="predicted"/>
<organism evidence="1 2">
    <name type="scientific">Paenibacillus amylolyticus</name>
    <dbReference type="NCBI Taxonomy" id="1451"/>
    <lineage>
        <taxon>Bacteria</taxon>
        <taxon>Bacillati</taxon>
        <taxon>Bacillota</taxon>
        <taxon>Bacilli</taxon>
        <taxon>Bacillales</taxon>
        <taxon>Paenibacillaceae</taxon>
        <taxon>Paenibacillus</taxon>
    </lineage>
</organism>
<name>A0AAP5H428_PAEAM</name>
<sequence>MKIKVDLTRERFDDINGVDFYDGKTLFFDIPTTLPKDMEIVVWGASLMPEFDWSTYVNLEEDRRLREIIARSKNIPVQIKGFGKLRLEEIVGGNIEISPLDMTVKEDYTYFRDRQGQILSFRREWSMESVDSTCYEYGFDSRVAFPFGHCDLNLYAKGNVVFEFDTDDCVHYHDYVLNPNRDETYFGFVKCQELASNTFKDFKV</sequence>
<protein>
    <submittedName>
        <fullName evidence="1">Uncharacterized protein</fullName>
    </submittedName>
</protein>
<accession>A0AAP5H428</accession>
<evidence type="ECO:0000313" key="2">
    <source>
        <dbReference type="Proteomes" id="UP001254832"/>
    </source>
</evidence>
<dbReference type="RefSeq" id="WP_056692796.1">
    <property type="nucleotide sequence ID" value="NZ_JAVDTR010000014.1"/>
</dbReference>